<evidence type="ECO:0000256" key="1">
    <source>
        <dbReference type="SAM" id="MobiDB-lite"/>
    </source>
</evidence>
<organism evidence="2">
    <name type="scientific">Arundo donax</name>
    <name type="common">Giant reed</name>
    <name type="synonym">Donax arundinaceus</name>
    <dbReference type="NCBI Taxonomy" id="35708"/>
    <lineage>
        <taxon>Eukaryota</taxon>
        <taxon>Viridiplantae</taxon>
        <taxon>Streptophyta</taxon>
        <taxon>Embryophyta</taxon>
        <taxon>Tracheophyta</taxon>
        <taxon>Spermatophyta</taxon>
        <taxon>Magnoliopsida</taxon>
        <taxon>Liliopsida</taxon>
        <taxon>Poales</taxon>
        <taxon>Poaceae</taxon>
        <taxon>PACMAD clade</taxon>
        <taxon>Arundinoideae</taxon>
        <taxon>Arundineae</taxon>
        <taxon>Arundo</taxon>
    </lineage>
</organism>
<protein>
    <submittedName>
        <fullName evidence="2">Uncharacterized protein</fullName>
    </submittedName>
</protein>
<proteinExistence type="predicted"/>
<sequence>MDEFNKWRPTVDSSISDLSKTVGDLMSRVGALEVNPQNAPLLAPPREEGAGQQPPRRSTSPGDSERTNTILQKPLGKSEFQLHRNQS</sequence>
<reference evidence="2" key="1">
    <citation type="submission" date="2014-09" db="EMBL/GenBank/DDBJ databases">
        <authorList>
            <person name="Magalhaes I.L.F."/>
            <person name="Oliveira U."/>
            <person name="Santos F.R."/>
            <person name="Vidigal T.H.D.A."/>
            <person name="Brescovit A.D."/>
            <person name="Santos A.J."/>
        </authorList>
    </citation>
    <scope>NUCLEOTIDE SEQUENCE</scope>
    <source>
        <tissue evidence="2">Shoot tissue taken approximately 20 cm above the soil surface</tissue>
    </source>
</reference>
<reference evidence="2" key="2">
    <citation type="journal article" date="2015" name="Data Brief">
        <title>Shoot transcriptome of the giant reed, Arundo donax.</title>
        <authorList>
            <person name="Barrero R.A."/>
            <person name="Guerrero F.D."/>
            <person name="Moolhuijzen P."/>
            <person name="Goolsby J.A."/>
            <person name="Tidwell J."/>
            <person name="Bellgard S.E."/>
            <person name="Bellgard M.I."/>
        </authorList>
    </citation>
    <scope>NUCLEOTIDE SEQUENCE</scope>
    <source>
        <tissue evidence="2">Shoot tissue taken approximately 20 cm above the soil surface</tissue>
    </source>
</reference>
<feature type="region of interest" description="Disordered" evidence="1">
    <location>
        <begin position="36"/>
        <end position="87"/>
    </location>
</feature>
<accession>A0A0A9AHQ8</accession>
<name>A0A0A9AHQ8_ARUDO</name>
<feature type="compositionally biased region" description="Polar residues" evidence="1">
    <location>
        <begin position="55"/>
        <end position="71"/>
    </location>
</feature>
<evidence type="ECO:0000313" key="2">
    <source>
        <dbReference type="EMBL" id="JAD46592.1"/>
    </source>
</evidence>
<dbReference type="AlphaFoldDB" id="A0A0A9AHQ8"/>
<dbReference type="EMBL" id="GBRH01251303">
    <property type="protein sequence ID" value="JAD46592.1"/>
    <property type="molecule type" value="Transcribed_RNA"/>
</dbReference>